<evidence type="ECO:0000256" key="1">
    <source>
        <dbReference type="SAM" id="MobiDB-lite"/>
    </source>
</evidence>
<reference evidence="2 3" key="1">
    <citation type="journal article" date="2021" name="BMC Biol.">
        <title>Horizontally acquired antibacterial genes associated with adaptive radiation of ladybird beetles.</title>
        <authorList>
            <person name="Li H.S."/>
            <person name="Tang X.F."/>
            <person name="Huang Y.H."/>
            <person name="Xu Z.Y."/>
            <person name="Chen M.L."/>
            <person name="Du X.Y."/>
            <person name="Qiu B.Y."/>
            <person name="Chen P.T."/>
            <person name="Zhang W."/>
            <person name="Slipinski A."/>
            <person name="Escalona H.E."/>
            <person name="Waterhouse R.M."/>
            <person name="Zwick A."/>
            <person name="Pang H."/>
        </authorList>
    </citation>
    <scope>NUCLEOTIDE SEQUENCE [LARGE SCALE GENOMIC DNA]</scope>
    <source>
        <strain evidence="2">SYSU2018</strain>
    </source>
</reference>
<feature type="compositionally biased region" description="Basic residues" evidence="1">
    <location>
        <begin position="729"/>
        <end position="738"/>
    </location>
</feature>
<evidence type="ECO:0000313" key="2">
    <source>
        <dbReference type="EMBL" id="KAL3285545.1"/>
    </source>
</evidence>
<feature type="region of interest" description="Disordered" evidence="1">
    <location>
        <begin position="311"/>
        <end position="335"/>
    </location>
</feature>
<feature type="region of interest" description="Disordered" evidence="1">
    <location>
        <begin position="77"/>
        <end position="217"/>
    </location>
</feature>
<organism evidence="2 3">
    <name type="scientific">Cryptolaemus montrouzieri</name>
    <dbReference type="NCBI Taxonomy" id="559131"/>
    <lineage>
        <taxon>Eukaryota</taxon>
        <taxon>Metazoa</taxon>
        <taxon>Ecdysozoa</taxon>
        <taxon>Arthropoda</taxon>
        <taxon>Hexapoda</taxon>
        <taxon>Insecta</taxon>
        <taxon>Pterygota</taxon>
        <taxon>Neoptera</taxon>
        <taxon>Endopterygota</taxon>
        <taxon>Coleoptera</taxon>
        <taxon>Polyphaga</taxon>
        <taxon>Cucujiformia</taxon>
        <taxon>Coccinelloidea</taxon>
        <taxon>Coccinellidae</taxon>
        <taxon>Scymninae</taxon>
        <taxon>Scymnini</taxon>
        <taxon>Cryptolaemus</taxon>
    </lineage>
</organism>
<feature type="compositionally biased region" description="Polar residues" evidence="1">
    <location>
        <begin position="191"/>
        <end position="207"/>
    </location>
</feature>
<keyword evidence="3" id="KW-1185">Reference proteome</keyword>
<feature type="compositionally biased region" description="Basic and acidic residues" evidence="1">
    <location>
        <begin position="784"/>
        <end position="798"/>
    </location>
</feature>
<evidence type="ECO:0000313" key="3">
    <source>
        <dbReference type="Proteomes" id="UP001516400"/>
    </source>
</evidence>
<dbReference type="Proteomes" id="UP001516400">
    <property type="component" value="Unassembled WGS sequence"/>
</dbReference>
<name>A0ABD2P4M4_9CUCU</name>
<protein>
    <submittedName>
        <fullName evidence="2">Uncharacterized protein</fullName>
    </submittedName>
</protein>
<dbReference type="AlphaFoldDB" id="A0ABD2P4M4"/>
<feature type="compositionally biased region" description="Basic and acidic residues" evidence="1">
    <location>
        <begin position="316"/>
        <end position="334"/>
    </location>
</feature>
<sequence length="1006" mass="113577">MLFSSQESVDDEQIEDSNDSIDFMTMQKINDIEKKYIIDKASDKLIDENKEDNISSDLNKDKEDKQNEFVIKVVEKCTDQEESETDIENDDETKRNDKNEIHIEGCDSETDIEKDENKQLNMEEIRVRTNSDEESETDIEKNKENCSASNASERKKRKVLKKKKRNNVFQDSESETDIEDEPKRESVEGGDQQNNMIDPTRTNFNTDLDSDANIENKGTSLHVNNSVISSILNDSERKDVEIIDETTLETSVMNSGHAHKKDLPEVDESLNDSDFIPATQDFGANNAKTVSQNSKFDYSEESFKLGLTQLMEEESEVRTSQEKTESNKKSEIDKTSQNSVGTKKFVFKKLNVITPIAVVPEVQDDGIYDVQTQKLCEDDKFDTSNDDHVFLQPTQTFTAKKKKSKDLAASEEDIYALSTQKYYESPEKSCVEDIYLQSTQKMSAPDLDVGKNTDLQSKEDFYQQSTQKLTEIEKPVTLNDDLEDMFASQAMSPKTTPSKCLESELECMFATQSAVPTEDSLDKIKDIILSKEIVDTKLPEEDSDLEAILATQRLLDSPKSSKVPEKPANKEAVLGRSIESQLEVIFASQVNNLPSDKFPRPANPLVNLFSEETQETDDFISNAEKKSDEHSISDMQNKSEVSECSSISRSCQNGLEQSFALLEAKSTRIRRSARSTNCEELVVTCPKSRKSMVIAPNEKEDENSVPVKTKRKRQPSISSEISKPETKESKRRSAKQTKKITDSLNVSDDDSRQSVGSNRSTRSNKTKDQNDDADSFASNSKLKNKSESNRNSDKDRGRSKSSNRSKKIDNNSDSSGDFETRKTKLKDDVKLAEVYDDDVSKINSSSRSGRMSRATKRLDKIQEIEDIEEGKVSLENLANKQKSEIKTNNKRKKLNVEDNEINEDKSIETTNNQEGSKEVASTRMNARTKTRIDIQEDTPKKKLPRSRKELNENCNSSNKNKDGRNSRNESRSSSSSSANENQKSTSLSGIKRGGTIEVTTLRKLGD</sequence>
<dbReference type="EMBL" id="JABFTP020000185">
    <property type="protein sequence ID" value="KAL3285545.1"/>
    <property type="molecule type" value="Genomic_DNA"/>
</dbReference>
<feature type="compositionally biased region" description="Low complexity" evidence="1">
    <location>
        <begin position="971"/>
        <end position="981"/>
    </location>
</feature>
<feature type="compositionally biased region" description="Basic and acidic residues" evidence="1">
    <location>
        <begin position="818"/>
        <end position="829"/>
    </location>
</feature>
<proteinExistence type="predicted"/>
<feature type="region of interest" description="Disordered" evidence="1">
    <location>
        <begin position="882"/>
        <end position="1006"/>
    </location>
</feature>
<feature type="region of interest" description="Disordered" evidence="1">
    <location>
        <begin position="692"/>
        <end position="829"/>
    </location>
</feature>
<feature type="compositionally biased region" description="Basic and acidic residues" evidence="1">
    <location>
        <begin position="115"/>
        <end position="131"/>
    </location>
</feature>
<feature type="compositionally biased region" description="Polar residues" evidence="1">
    <location>
        <begin position="753"/>
        <end position="763"/>
    </location>
</feature>
<feature type="compositionally biased region" description="Basic and acidic residues" evidence="1">
    <location>
        <begin position="930"/>
        <end position="951"/>
    </location>
</feature>
<gene>
    <name evidence="2" type="ORF">HHI36_000075</name>
</gene>
<accession>A0ABD2P4M4</accession>
<feature type="compositionally biased region" description="Basic and acidic residues" evidence="1">
    <location>
        <begin position="959"/>
        <end position="970"/>
    </location>
</feature>
<feature type="compositionally biased region" description="Acidic residues" evidence="1">
    <location>
        <begin position="80"/>
        <end position="91"/>
    </location>
</feature>
<feature type="compositionally biased region" description="Basic residues" evidence="1">
    <location>
        <begin position="154"/>
        <end position="166"/>
    </location>
</feature>
<feature type="compositionally biased region" description="Basic and acidic residues" evidence="1">
    <location>
        <begin position="92"/>
        <end position="105"/>
    </location>
</feature>
<feature type="region of interest" description="Disordered" evidence="1">
    <location>
        <begin position="837"/>
        <end position="856"/>
    </location>
</feature>
<comment type="caution">
    <text evidence="2">The sequence shown here is derived from an EMBL/GenBank/DDBJ whole genome shotgun (WGS) entry which is preliminary data.</text>
</comment>